<dbReference type="CDD" id="cd18803">
    <property type="entry name" value="SF2_C_secA"/>
    <property type="match status" value="1"/>
</dbReference>
<keyword evidence="5" id="KW-0653">Protein transport</keyword>
<keyword evidence="2" id="KW-1003">Cell membrane</keyword>
<evidence type="ECO:0000256" key="3">
    <source>
        <dbReference type="ARBA" id="ARBA00022741"/>
    </source>
</evidence>
<feature type="domain" description="SecA family profile" evidence="10">
    <location>
        <begin position="1"/>
        <end position="336"/>
    </location>
</feature>
<evidence type="ECO:0000313" key="11">
    <source>
        <dbReference type="EMBL" id="GAA3504040.1"/>
    </source>
</evidence>
<dbReference type="Pfam" id="PF21090">
    <property type="entry name" value="P-loop_SecA"/>
    <property type="match status" value="1"/>
</dbReference>
<dbReference type="InterPro" id="IPR036670">
    <property type="entry name" value="SecA_X-link_sf"/>
</dbReference>
<keyword evidence="1" id="KW-0813">Transport</keyword>
<evidence type="ECO:0000256" key="7">
    <source>
        <dbReference type="ARBA" id="ARBA00023010"/>
    </source>
</evidence>
<dbReference type="InterPro" id="IPR027417">
    <property type="entry name" value="P-loop_NTPase"/>
</dbReference>
<evidence type="ECO:0000256" key="4">
    <source>
        <dbReference type="ARBA" id="ARBA00022840"/>
    </source>
</evidence>
<dbReference type="InterPro" id="IPR000185">
    <property type="entry name" value="SecA"/>
</dbReference>
<keyword evidence="4" id="KW-0067">ATP-binding</keyword>
<keyword evidence="7" id="KW-0811">Translocation</keyword>
<evidence type="ECO:0000259" key="10">
    <source>
        <dbReference type="PROSITE" id="PS51196"/>
    </source>
</evidence>
<name>A0ABP6U8Q3_9ACTN</name>
<protein>
    <recommendedName>
        <fullName evidence="10">SecA family profile domain-containing protein</fullName>
    </recommendedName>
</protein>
<dbReference type="PANTHER" id="PTHR30612">
    <property type="entry name" value="SECA INNER MEMBRANE COMPONENT OF SEC PROTEIN SECRETION SYSTEM"/>
    <property type="match status" value="1"/>
</dbReference>
<evidence type="ECO:0000256" key="5">
    <source>
        <dbReference type="ARBA" id="ARBA00022927"/>
    </source>
</evidence>
<feature type="compositionally biased region" description="Basic residues" evidence="9">
    <location>
        <begin position="334"/>
        <end position="365"/>
    </location>
</feature>
<proteinExistence type="predicted"/>
<evidence type="ECO:0000256" key="8">
    <source>
        <dbReference type="ARBA" id="ARBA00023136"/>
    </source>
</evidence>
<dbReference type="PROSITE" id="PS01312">
    <property type="entry name" value="SECA"/>
    <property type="match status" value="1"/>
</dbReference>
<dbReference type="Proteomes" id="UP001501455">
    <property type="component" value="Unassembled WGS sequence"/>
</dbReference>
<dbReference type="InterPro" id="IPR011130">
    <property type="entry name" value="SecA_preprotein_X-link_dom"/>
</dbReference>
<dbReference type="InterPro" id="IPR014018">
    <property type="entry name" value="SecA_motor_DEAD"/>
</dbReference>
<gene>
    <name evidence="11" type="ORF">GCM10019016_111530</name>
</gene>
<dbReference type="SMART" id="SM00958">
    <property type="entry name" value="SecA_PP_bind"/>
    <property type="match status" value="1"/>
</dbReference>
<organism evidence="11 12">
    <name type="scientific">Streptomyces prasinosporus</name>
    <dbReference type="NCBI Taxonomy" id="68256"/>
    <lineage>
        <taxon>Bacteria</taxon>
        <taxon>Bacillati</taxon>
        <taxon>Actinomycetota</taxon>
        <taxon>Actinomycetes</taxon>
        <taxon>Kitasatosporales</taxon>
        <taxon>Streptomycetaceae</taxon>
        <taxon>Streptomyces</taxon>
        <taxon>Streptomyces albogriseolus group</taxon>
    </lineage>
</organism>
<dbReference type="Pfam" id="PF01043">
    <property type="entry name" value="SecA_PP_bind"/>
    <property type="match status" value="1"/>
</dbReference>
<dbReference type="PANTHER" id="PTHR30612:SF0">
    <property type="entry name" value="CHLOROPLAST PROTEIN-TRANSPORTING ATPASE"/>
    <property type="match status" value="1"/>
</dbReference>
<feature type="compositionally biased region" description="Basic and acidic residues" evidence="9">
    <location>
        <begin position="322"/>
        <end position="333"/>
    </location>
</feature>
<evidence type="ECO:0000256" key="2">
    <source>
        <dbReference type="ARBA" id="ARBA00022475"/>
    </source>
</evidence>
<comment type="caution">
    <text evidence="11">The sequence shown here is derived from an EMBL/GenBank/DDBJ whole genome shotgun (WGS) entry which is preliminary data.</text>
</comment>
<feature type="region of interest" description="Disordered" evidence="9">
    <location>
        <begin position="285"/>
        <end position="365"/>
    </location>
</feature>
<sequence length="365" mass="40939">MGYLNNAIKAKELFKQDKDYVIIDDEVMIVDEHTGRILAGRRYNEGMHQAIEAKEGRADQGREPDARHDHAAELLPPLQAPRPQRQGAAGLSGMTGTAMTEAAEFHQIYKLGVVPIPTNRPMVRKDQSDLIYRTEVAKFEAVVDDIEEKHRKGQPILVGTTSVEKSEYLSQQLSKRGIQHEVLNAKHHEREAQIVAQAGRRGAVTVATNMAGRGTDIKLGGNPEDLAEAELRQRGLDPEEHIEEWAAALPEALARAEQAVKAEKEEVEKLGGLYVLGTERHESRRIDNQLRGRSGRQGDPGRVPLLPLPRRRPDAAVQGADGRARDVHGERAGRRARSRTRWSRVRSRPRSRRSRRRTSRRARTS</sequence>
<dbReference type="SUPFAM" id="SSF52540">
    <property type="entry name" value="P-loop containing nucleoside triphosphate hydrolases"/>
    <property type="match status" value="1"/>
</dbReference>
<dbReference type="SUPFAM" id="SSF81767">
    <property type="entry name" value="Pre-protein crosslinking domain of SecA"/>
    <property type="match status" value="1"/>
</dbReference>
<dbReference type="InterPro" id="IPR044722">
    <property type="entry name" value="SecA_SF2_C"/>
</dbReference>
<evidence type="ECO:0000256" key="6">
    <source>
        <dbReference type="ARBA" id="ARBA00022967"/>
    </source>
</evidence>
<evidence type="ECO:0000256" key="1">
    <source>
        <dbReference type="ARBA" id="ARBA00022448"/>
    </source>
</evidence>
<keyword evidence="3" id="KW-0547">Nucleotide-binding</keyword>
<dbReference type="EMBL" id="BAAAXF010000080">
    <property type="protein sequence ID" value="GAA3504040.1"/>
    <property type="molecule type" value="Genomic_DNA"/>
</dbReference>
<keyword evidence="8" id="KW-0472">Membrane</keyword>
<accession>A0ABP6U8Q3</accession>
<keyword evidence="6" id="KW-1278">Translocase</keyword>
<evidence type="ECO:0000256" key="9">
    <source>
        <dbReference type="SAM" id="MobiDB-lite"/>
    </source>
</evidence>
<dbReference type="InterPro" id="IPR020937">
    <property type="entry name" value="SecA_CS"/>
</dbReference>
<dbReference type="Gene3D" id="3.90.1440.10">
    <property type="entry name" value="SecA, preprotein cross-linking domain"/>
    <property type="match status" value="1"/>
</dbReference>
<keyword evidence="12" id="KW-1185">Reference proteome</keyword>
<evidence type="ECO:0000313" key="12">
    <source>
        <dbReference type="Proteomes" id="UP001501455"/>
    </source>
</evidence>
<reference evidence="12" key="1">
    <citation type="journal article" date="2019" name="Int. J. Syst. Evol. Microbiol.">
        <title>The Global Catalogue of Microorganisms (GCM) 10K type strain sequencing project: providing services to taxonomists for standard genome sequencing and annotation.</title>
        <authorList>
            <consortium name="The Broad Institute Genomics Platform"/>
            <consortium name="The Broad Institute Genome Sequencing Center for Infectious Disease"/>
            <person name="Wu L."/>
            <person name="Ma J."/>
        </authorList>
    </citation>
    <scope>NUCLEOTIDE SEQUENCE [LARGE SCALE GENOMIC DNA]</scope>
    <source>
        <strain evidence="12">JCM 4816</strain>
    </source>
</reference>
<dbReference type="PROSITE" id="PS51196">
    <property type="entry name" value="SECA_MOTOR_DEAD"/>
    <property type="match status" value="1"/>
</dbReference>
<dbReference type="PRINTS" id="PR00906">
    <property type="entry name" value="SECA"/>
</dbReference>
<dbReference type="Gene3D" id="3.40.50.300">
    <property type="entry name" value="P-loop containing nucleotide triphosphate hydrolases"/>
    <property type="match status" value="2"/>
</dbReference>